<dbReference type="AlphaFoldDB" id="A0A5D0CNL6"/>
<accession>A0A5D0CNL6</accession>
<gene>
    <name evidence="3" type="ORF">FRY98_21190</name>
</gene>
<dbReference type="PANTHER" id="PTHR43798">
    <property type="entry name" value="MONOACYLGLYCEROL LIPASE"/>
    <property type="match status" value="1"/>
</dbReference>
<evidence type="ECO:0000313" key="4">
    <source>
        <dbReference type="Proteomes" id="UP000325218"/>
    </source>
</evidence>
<dbReference type="PANTHER" id="PTHR43798:SF31">
    <property type="entry name" value="AB HYDROLASE SUPERFAMILY PROTEIN YCLE"/>
    <property type="match status" value="1"/>
</dbReference>
<evidence type="ECO:0000256" key="1">
    <source>
        <dbReference type="ARBA" id="ARBA00022801"/>
    </source>
</evidence>
<protein>
    <submittedName>
        <fullName evidence="3">Alpha/beta hydrolase</fullName>
    </submittedName>
</protein>
<dbReference type="EMBL" id="VSDO01000004">
    <property type="protein sequence ID" value="TYA11639.1"/>
    <property type="molecule type" value="Genomic_DNA"/>
</dbReference>
<dbReference type="PRINTS" id="PR00111">
    <property type="entry name" value="ABHYDROLASE"/>
</dbReference>
<dbReference type="SUPFAM" id="SSF53474">
    <property type="entry name" value="alpha/beta-Hydrolases"/>
    <property type="match status" value="1"/>
</dbReference>
<dbReference type="GO" id="GO:0016020">
    <property type="term" value="C:membrane"/>
    <property type="evidence" value="ECO:0007669"/>
    <property type="project" value="TreeGrafter"/>
</dbReference>
<keyword evidence="1 3" id="KW-0378">Hydrolase</keyword>
<dbReference type="RefSeq" id="WP_148455676.1">
    <property type="nucleotide sequence ID" value="NZ_VSDO01000004.1"/>
</dbReference>
<sequence>MKDILINKVLTHADCDIHYWISNRGDSPWLIFLHGAGADHEMFTEQLESVTNEFNILLWDARGHGQSRPMGKHFSIKMIVEDLVKIMNTERIQRATLIGQSMGGNIAQELAFYYPDKIEKLVLIDCTCNTRKLTRLETCYLKITPVLIRLIPWKQLVNASVKASALSPHVQEYLRNSFKRIGKKDFVKIFLATTFCLHYEQNYQINKPLLLVYGEKDHTGNIKKIAPSWALNEPYCTLVEIPKASHCSNQDNPSAFNQVFLQFLNDFTSPEKT</sequence>
<name>A0A5D0CNL6_9BACL</name>
<feature type="domain" description="AB hydrolase-1" evidence="2">
    <location>
        <begin position="28"/>
        <end position="126"/>
    </location>
</feature>
<dbReference type="Gene3D" id="3.40.50.1820">
    <property type="entry name" value="alpha/beta hydrolase"/>
    <property type="match status" value="1"/>
</dbReference>
<keyword evidence="4" id="KW-1185">Reference proteome</keyword>
<dbReference type="GO" id="GO:0016787">
    <property type="term" value="F:hydrolase activity"/>
    <property type="evidence" value="ECO:0007669"/>
    <property type="project" value="UniProtKB-KW"/>
</dbReference>
<dbReference type="Proteomes" id="UP000325218">
    <property type="component" value="Unassembled WGS sequence"/>
</dbReference>
<dbReference type="InterPro" id="IPR050266">
    <property type="entry name" value="AB_hydrolase_sf"/>
</dbReference>
<dbReference type="Pfam" id="PF00561">
    <property type="entry name" value="Abhydrolase_1"/>
    <property type="match status" value="1"/>
</dbReference>
<evidence type="ECO:0000313" key="3">
    <source>
        <dbReference type="EMBL" id="TYA11639.1"/>
    </source>
</evidence>
<organism evidence="3 4">
    <name type="scientific">Paenibacillus faecis</name>
    <dbReference type="NCBI Taxonomy" id="862114"/>
    <lineage>
        <taxon>Bacteria</taxon>
        <taxon>Bacillati</taxon>
        <taxon>Bacillota</taxon>
        <taxon>Bacilli</taxon>
        <taxon>Bacillales</taxon>
        <taxon>Paenibacillaceae</taxon>
        <taxon>Paenibacillus</taxon>
    </lineage>
</organism>
<comment type="caution">
    <text evidence="3">The sequence shown here is derived from an EMBL/GenBank/DDBJ whole genome shotgun (WGS) entry which is preliminary data.</text>
</comment>
<evidence type="ECO:0000259" key="2">
    <source>
        <dbReference type="Pfam" id="PF00561"/>
    </source>
</evidence>
<dbReference type="InterPro" id="IPR029058">
    <property type="entry name" value="AB_hydrolase_fold"/>
</dbReference>
<reference evidence="3 4" key="1">
    <citation type="submission" date="2019-08" db="EMBL/GenBank/DDBJ databases">
        <title>Genome sequencing of Paenibacillus faecis DSM 23593(T).</title>
        <authorList>
            <person name="Kook J.-K."/>
            <person name="Park S.-N."/>
            <person name="Lim Y.K."/>
        </authorList>
    </citation>
    <scope>NUCLEOTIDE SEQUENCE [LARGE SCALE GENOMIC DNA]</scope>
    <source>
        <strain evidence="3 4">DSM 23593</strain>
    </source>
</reference>
<dbReference type="OrthoDB" id="6191536at2"/>
<dbReference type="InterPro" id="IPR000073">
    <property type="entry name" value="AB_hydrolase_1"/>
</dbReference>
<proteinExistence type="predicted"/>